<dbReference type="InterPro" id="IPR003594">
    <property type="entry name" value="HATPase_dom"/>
</dbReference>
<dbReference type="EMBL" id="JBHUDL010000010">
    <property type="protein sequence ID" value="MFD1634305.1"/>
    <property type="molecule type" value="Genomic_DNA"/>
</dbReference>
<dbReference type="PANTHER" id="PTHR42878:SF7">
    <property type="entry name" value="SENSOR HISTIDINE KINASE GLRK"/>
    <property type="match status" value="1"/>
</dbReference>
<keyword evidence="7" id="KW-0418">Kinase</keyword>
<feature type="domain" description="PAC" evidence="15">
    <location>
        <begin position="569"/>
        <end position="623"/>
    </location>
</feature>
<dbReference type="Gene3D" id="3.30.450.40">
    <property type="match status" value="1"/>
</dbReference>
<dbReference type="GO" id="GO:0000160">
    <property type="term" value="P:phosphorelay signal transduction system"/>
    <property type="evidence" value="ECO:0007669"/>
    <property type="project" value="UniProtKB-KW"/>
</dbReference>
<keyword evidence="11 12" id="KW-0472">Membrane</keyword>
<comment type="subcellular location">
    <subcellularLocation>
        <location evidence="2">Membrane</location>
        <topology evidence="2">Multi-pass membrane protein</topology>
    </subcellularLocation>
</comment>
<gene>
    <name evidence="16" type="ORF">ACFSBJ_11270</name>
</gene>
<name>A0ABD6CYZ3_9EURY</name>
<dbReference type="GO" id="GO:0004673">
    <property type="term" value="F:protein histidine kinase activity"/>
    <property type="evidence" value="ECO:0007669"/>
    <property type="project" value="UniProtKB-EC"/>
</dbReference>
<dbReference type="GO" id="GO:0016020">
    <property type="term" value="C:membrane"/>
    <property type="evidence" value="ECO:0007669"/>
    <property type="project" value="UniProtKB-SubCell"/>
</dbReference>
<reference evidence="16 17" key="1">
    <citation type="journal article" date="2019" name="Int. J. Syst. Evol. Microbiol.">
        <title>The Global Catalogue of Microorganisms (GCM) 10K type strain sequencing project: providing services to taxonomists for standard genome sequencing and annotation.</title>
        <authorList>
            <consortium name="The Broad Institute Genomics Platform"/>
            <consortium name="The Broad Institute Genome Sequencing Center for Infectious Disease"/>
            <person name="Wu L."/>
            <person name="Ma J."/>
        </authorList>
    </citation>
    <scope>NUCLEOTIDE SEQUENCE [LARGE SCALE GENOMIC DNA]</scope>
    <source>
        <strain evidence="16 17">CGMCC 1.10594</strain>
    </source>
</reference>
<evidence type="ECO:0000313" key="16">
    <source>
        <dbReference type="EMBL" id="MFD1634305.1"/>
    </source>
</evidence>
<dbReference type="InterPro" id="IPR003018">
    <property type="entry name" value="GAF"/>
</dbReference>
<organism evidence="16 17">
    <name type="scientific">Haloplanus ruber</name>
    <dbReference type="NCBI Taxonomy" id="869892"/>
    <lineage>
        <taxon>Archaea</taxon>
        <taxon>Methanobacteriati</taxon>
        <taxon>Methanobacteriota</taxon>
        <taxon>Stenosarchaea group</taxon>
        <taxon>Halobacteria</taxon>
        <taxon>Halobacteriales</taxon>
        <taxon>Haloferacaceae</taxon>
        <taxon>Haloplanus</taxon>
    </lineage>
</organism>
<dbReference type="Pfam" id="PF02518">
    <property type="entry name" value="HATPase_c"/>
    <property type="match status" value="1"/>
</dbReference>
<evidence type="ECO:0000256" key="10">
    <source>
        <dbReference type="ARBA" id="ARBA00023012"/>
    </source>
</evidence>
<evidence type="ECO:0000313" key="17">
    <source>
        <dbReference type="Proteomes" id="UP001597075"/>
    </source>
</evidence>
<evidence type="ECO:0000256" key="5">
    <source>
        <dbReference type="ARBA" id="ARBA00022692"/>
    </source>
</evidence>
<evidence type="ECO:0000259" key="13">
    <source>
        <dbReference type="PROSITE" id="PS50109"/>
    </source>
</evidence>
<keyword evidence="10" id="KW-0902">Two-component regulatory system</keyword>
<feature type="transmembrane region" description="Helical" evidence="12">
    <location>
        <begin position="43"/>
        <end position="65"/>
    </location>
</feature>
<evidence type="ECO:0000256" key="1">
    <source>
        <dbReference type="ARBA" id="ARBA00000085"/>
    </source>
</evidence>
<dbReference type="PROSITE" id="PS50113">
    <property type="entry name" value="PAC"/>
    <property type="match status" value="1"/>
</dbReference>
<dbReference type="Gene3D" id="3.30.450.20">
    <property type="entry name" value="PAS domain"/>
    <property type="match status" value="1"/>
</dbReference>
<keyword evidence="9 12" id="KW-1133">Transmembrane helix</keyword>
<proteinExistence type="predicted"/>
<evidence type="ECO:0000259" key="14">
    <source>
        <dbReference type="PROSITE" id="PS50112"/>
    </source>
</evidence>
<dbReference type="Pfam" id="PF13185">
    <property type="entry name" value="GAF_2"/>
    <property type="match status" value="1"/>
</dbReference>
<dbReference type="CDD" id="cd00130">
    <property type="entry name" value="PAS"/>
    <property type="match status" value="1"/>
</dbReference>
<feature type="transmembrane region" description="Helical" evidence="12">
    <location>
        <begin position="181"/>
        <end position="201"/>
    </location>
</feature>
<keyword evidence="8" id="KW-0067">ATP-binding</keyword>
<feature type="transmembrane region" description="Helical" evidence="12">
    <location>
        <begin position="149"/>
        <end position="169"/>
    </location>
</feature>
<dbReference type="InterPro" id="IPR029016">
    <property type="entry name" value="GAF-like_dom_sf"/>
</dbReference>
<dbReference type="AlphaFoldDB" id="A0ABD6CYZ3"/>
<evidence type="ECO:0000256" key="4">
    <source>
        <dbReference type="ARBA" id="ARBA00022679"/>
    </source>
</evidence>
<evidence type="ECO:0000256" key="12">
    <source>
        <dbReference type="SAM" id="Phobius"/>
    </source>
</evidence>
<dbReference type="SMART" id="SM00091">
    <property type="entry name" value="PAS"/>
    <property type="match status" value="2"/>
</dbReference>
<feature type="domain" description="PAS" evidence="14">
    <location>
        <begin position="498"/>
        <end position="544"/>
    </location>
</feature>
<sequence length="859" mass="93914">MAQIILGTLHGLYVAVFSLAGLICLGALLGVRTLSHPDIRRGVAGLFLLNGVWALLMAARLLLPALSSKRIVYLIGLIAGIATVFAWLYFASAYSGRQYHRSRSLRLLAVSVFAAIVLMKVTNPIHGAYMQMRIVADPFHHARVTHFAPHWLVTGFSYTASGMGFWFLFDSFADAETRPTALYLLVSVTALPLVPYIAAYYDQGPVLLLNYEPIGVALFALGVFWYARGEFTRLSNPDQSSIAESISEGALILDDHGTVVNYNDSAASILENEPIQGRPLTTADPELANLGSGEKTVISRSLGDQRAKFEGHRVDIKAETASEAITLTDVTQIVHLEEVARLFRELNKVLVQNGDPDEFTTLVPEKLSTIDAYRVAWLYAVADDETGYVAGHPDGYVHRQRSDIDDPDPVCRAADAGADEVHVVDVDPDRDDGWEAAAADRGITACLAVPLRFPTGRAYVLGVYTTALDGFSEAEIELFRDISEAIPNTVAAITAHREAKEYQKAVEHAGYAIFITDADGVIRHVNPAFEEITGYSAEEAIGQTPRILKSGEMDEGYYERLWNTVLAGEVFSEQIVNKTKSGDRYLARQTAAPVTDEHGAPVAFVAIQVELTEDLVREQRLSVLNRLLRHNLRNKLNVISLQMTRLEDLYQSSVDDDEREAQTRQVAQAVQGVTETIIARSEKAHEIEQIFDRLDATGGRLPLGSATTSIRQALADIEATTTLDVDERLAGYEVTHEILTILDELIANAVKHNTNPDPAVHIDVTLSDEGEVQFSVRDNGPGLSAQEQHILTTGEETQLTHSSGLGLWKVTWIVTYCGGMVTADVDDHGTTIDVFVPAWPADSAQDRSKESAPANGGRG</sequence>
<dbReference type="SUPFAM" id="SSF55785">
    <property type="entry name" value="PYP-like sensor domain (PAS domain)"/>
    <property type="match status" value="1"/>
</dbReference>
<evidence type="ECO:0000256" key="8">
    <source>
        <dbReference type="ARBA" id="ARBA00022840"/>
    </source>
</evidence>
<dbReference type="Pfam" id="PF00989">
    <property type="entry name" value="PAS"/>
    <property type="match status" value="1"/>
</dbReference>
<dbReference type="PROSITE" id="PS50109">
    <property type="entry name" value="HIS_KIN"/>
    <property type="match status" value="1"/>
</dbReference>
<dbReference type="NCBIfam" id="TIGR00229">
    <property type="entry name" value="sensory_box"/>
    <property type="match status" value="1"/>
</dbReference>
<feature type="transmembrane region" description="Helical" evidence="12">
    <location>
        <begin position="12"/>
        <end position="31"/>
    </location>
</feature>
<evidence type="ECO:0000256" key="11">
    <source>
        <dbReference type="ARBA" id="ARBA00023136"/>
    </source>
</evidence>
<feature type="domain" description="Histidine kinase" evidence="13">
    <location>
        <begin position="627"/>
        <end position="840"/>
    </location>
</feature>
<keyword evidence="6" id="KW-0547">Nucleotide-binding</keyword>
<dbReference type="InterPro" id="IPR031621">
    <property type="entry name" value="HisKA_7TM"/>
</dbReference>
<protein>
    <recommendedName>
        <fullName evidence="3">histidine kinase</fullName>
        <ecNumber evidence="3">2.7.13.3</ecNumber>
    </recommendedName>
</protein>
<dbReference type="InterPro" id="IPR005467">
    <property type="entry name" value="His_kinase_dom"/>
</dbReference>
<evidence type="ECO:0000256" key="7">
    <source>
        <dbReference type="ARBA" id="ARBA00022777"/>
    </source>
</evidence>
<dbReference type="InterPro" id="IPR013767">
    <property type="entry name" value="PAS_fold"/>
</dbReference>
<dbReference type="Gene3D" id="3.30.565.10">
    <property type="entry name" value="Histidine kinase-like ATPase, C-terminal domain"/>
    <property type="match status" value="1"/>
</dbReference>
<feature type="transmembrane region" description="Helical" evidence="12">
    <location>
        <begin position="207"/>
        <end position="227"/>
    </location>
</feature>
<comment type="catalytic activity">
    <reaction evidence="1">
        <text>ATP + protein L-histidine = ADP + protein N-phospho-L-histidine.</text>
        <dbReference type="EC" id="2.7.13.3"/>
    </reaction>
</comment>
<dbReference type="InterPro" id="IPR050351">
    <property type="entry name" value="BphY/WalK/GraS-like"/>
</dbReference>
<dbReference type="Proteomes" id="UP001597075">
    <property type="component" value="Unassembled WGS sequence"/>
</dbReference>
<evidence type="ECO:0000256" key="2">
    <source>
        <dbReference type="ARBA" id="ARBA00004141"/>
    </source>
</evidence>
<dbReference type="EC" id="2.7.13.3" evidence="3"/>
<accession>A0ABD6CYZ3</accession>
<dbReference type="InterPro" id="IPR035965">
    <property type="entry name" value="PAS-like_dom_sf"/>
</dbReference>
<dbReference type="SMART" id="SM00387">
    <property type="entry name" value="HATPase_c"/>
    <property type="match status" value="1"/>
</dbReference>
<keyword evidence="17" id="KW-1185">Reference proteome</keyword>
<dbReference type="SUPFAM" id="SSF55874">
    <property type="entry name" value="ATPase domain of HSP90 chaperone/DNA topoisomerase II/histidine kinase"/>
    <property type="match status" value="1"/>
</dbReference>
<evidence type="ECO:0000256" key="3">
    <source>
        <dbReference type="ARBA" id="ARBA00012438"/>
    </source>
</evidence>
<dbReference type="InterPro" id="IPR000700">
    <property type="entry name" value="PAS-assoc_C"/>
</dbReference>
<evidence type="ECO:0000256" key="9">
    <source>
        <dbReference type="ARBA" id="ARBA00022989"/>
    </source>
</evidence>
<dbReference type="InterPro" id="IPR036890">
    <property type="entry name" value="HATPase_C_sf"/>
</dbReference>
<dbReference type="GO" id="GO:0005524">
    <property type="term" value="F:ATP binding"/>
    <property type="evidence" value="ECO:0007669"/>
    <property type="project" value="UniProtKB-KW"/>
</dbReference>
<feature type="transmembrane region" description="Helical" evidence="12">
    <location>
        <begin position="107"/>
        <end position="129"/>
    </location>
</feature>
<keyword evidence="5 12" id="KW-0812">Transmembrane</keyword>
<dbReference type="RefSeq" id="WP_256404558.1">
    <property type="nucleotide sequence ID" value="NZ_CP187151.1"/>
</dbReference>
<comment type="caution">
    <text evidence="16">The sequence shown here is derived from an EMBL/GenBank/DDBJ whole genome shotgun (WGS) entry which is preliminary data.</text>
</comment>
<dbReference type="SUPFAM" id="SSF55781">
    <property type="entry name" value="GAF domain-like"/>
    <property type="match status" value="1"/>
</dbReference>
<dbReference type="Pfam" id="PF16927">
    <property type="entry name" value="HisKA_7TM"/>
    <property type="match status" value="1"/>
</dbReference>
<evidence type="ECO:0000256" key="6">
    <source>
        <dbReference type="ARBA" id="ARBA00022741"/>
    </source>
</evidence>
<dbReference type="PANTHER" id="PTHR42878">
    <property type="entry name" value="TWO-COMPONENT HISTIDINE KINASE"/>
    <property type="match status" value="1"/>
</dbReference>
<dbReference type="InterPro" id="IPR000014">
    <property type="entry name" value="PAS"/>
</dbReference>
<keyword evidence="4" id="KW-0808">Transferase</keyword>
<evidence type="ECO:0000259" key="15">
    <source>
        <dbReference type="PROSITE" id="PS50113"/>
    </source>
</evidence>
<feature type="transmembrane region" description="Helical" evidence="12">
    <location>
        <begin position="71"/>
        <end position="95"/>
    </location>
</feature>
<dbReference type="PROSITE" id="PS50112">
    <property type="entry name" value="PAS"/>
    <property type="match status" value="1"/>
</dbReference>